<evidence type="ECO:0000313" key="3">
    <source>
        <dbReference type="Proteomes" id="UP001558613"/>
    </source>
</evidence>
<name>A0ABR3MDJ8_9TELE</name>
<evidence type="ECO:0000313" key="2">
    <source>
        <dbReference type="EMBL" id="KAL1263150.1"/>
    </source>
</evidence>
<feature type="region of interest" description="Disordered" evidence="1">
    <location>
        <begin position="1"/>
        <end position="22"/>
    </location>
</feature>
<dbReference type="Proteomes" id="UP001558613">
    <property type="component" value="Unassembled WGS sequence"/>
</dbReference>
<gene>
    <name evidence="2" type="ORF">QQF64_005889</name>
</gene>
<reference evidence="2 3" key="1">
    <citation type="submission" date="2023-09" db="EMBL/GenBank/DDBJ databases">
        <authorList>
            <person name="Wang M."/>
        </authorList>
    </citation>
    <scope>NUCLEOTIDE SEQUENCE [LARGE SCALE GENOMIC DNA]</scope>
    <source>
        <strain evidence="2">GT-2023</strain>
        <tissue evidence="2">Liver</tissue>
    </source>
</reference>
<dbReference type="EMBL" id="JAYMGO010000013">
    <property type="protein sequence ID" value="KAL1263150.1"/>
    <property type="molecule type" value="Genomic_DNA"/>
</dbReference>
<protein>
    <submittedName>
        <fullName evidence="2">Uncharacterized protein</fullName>
    </submittedName>
</protein>
<evidence type="ECO:0000256" key="1">
    <source>
        <dbReference type="SAM" id="MobiDB-lite"/>
    </source>
</evidence>
<keyword evidence="3" id="KW-1185">Reference proteome</keyword>
<sequence length="96" mass="10352">MLHHQHRDAGCGLSSREQRGHLRRGPCCSGVDAGFCAMQLCFSELSLGSNTSALHPPATSINVSARPLHGMLGTCRSCALQRTDEKRKGECDTVKD</sequence>
<proteinExistence type="predicted"/>
<accession>A0ABR3MDJ8</accession>
<comment type="caution">
    <text evidence="2">The sequence shown here is derived from an EMBL/GenBank/DDBJ whole genome shotgun (WGS) entry which is preliminary data.</text>
</comment>
<organism evidence="2 3">
    <name type="scientific">Cirrhinus molitorella</name>
    <name type="common">mud carp</name>
    <dbReference type="NCBI Taxonomy" id="172907"/>
    <lineage>
        <taxon>Eukaryota</taxon>
        <taxon>Metazoa</taxon>
        <taxon>Chordata</taxon>
        <taxon>Craniata</taxon>
        <taxon>Vertebrata</taxon>
        <taxon>Euteleostomi</taxon>
        <taxon>Actinopterygii</taxon>
        <taxon>Neopterygii</taxon>
        <taxon>Teleostei</taxon>
        <taxon>Ostariophysi</taxon>
        <taxon>Cypriniformes</taxon>
        <taxon>Cyprinidae</taxon>
        <taxon>Labeoninae</taxon>
        <taxon>Labeonini</taxon>
        <taxon>Cirrhinus</taxon>
    </lineage>
</organism>